<sequence>MSTNLTEAVALVAFVVLVKQTEAGMPVKLVLPLKLIKQPLAKLLASLLTKLVKQEKMFQLNKPDKLYEPLRKVELGLLP</sequence>
<organism evidence="2 3">
    <name type="scientific">Candida viswanathii</name>
    <dbReference type="NCBI Taxonomy" id="5486"/>
    <lineage>
        <taxon>Eukaryota</taxon>
        <taxon>Fungi</taxon>
        <taxon>Dikarya</taxon>
        <taxon>Ascomycota</taxon>
        <taxon>Saccharomycotina</taxon>
        <taxon>Pichiomycetes</taxon>
        <taxon>Debaryomycetaceae</taxon>
        <taxon>Candida/Lodderomyces clade</taxon>
        <taxon>Candida</taxon>
    </lineage>
</organism>
<feature type="signal peptide" evidence="1">
    <location>
        <begin position="1"/>
        <end position="23"/>
    </location>
</feature>
<evidence type="ECO:0000313" key="3">
    <source>
        <dbReference type="Proteomes" id="UP000253472"/>
    </source>
</evidence>
<keyword evidence="3" id="KW-1185">Reference proteome</keyword>
<dbReference type="Proteomes" id="UP000253472">
    <property type="component" value="Unassembled WGS sequence"/>
</dbReference>
<dbReference type="AlphaFoldDB" id="A0A367YGZ2"/>
<feature type="chain" id="PRO_5016729219" evidence="1">
    <location>
        <begin position="24"/>
        <end position="79"/>
    </location>
</feature>
<protein>
    <submittedName>
        <fullName evidence="2">Uncharacterized protein</fullName>
    </submittedName>
</protein>
<reference evidence="2 3" key="1">
    <citation type="submission" date="2018-06" db="EMBL/GenBank/DDBJ databases">
        <title>Whole genome sequencing of Candida tropicalis (genome annotated by CSBL at Korea University).</title>
        <authorList>
            <person name="Ahn J."/>
        </authorList>
    </citation>
    <scope>NUCLEOTIDE SEQUENCE [LARGE SCALE GENOMIC DNA]</scope>
    <source>
        <strain evidence="2 3">ATCC 20962</strain>
    </source>
</reference>
<evidence type="ECO:0000313" key="2">
    <source>
        <dbReference type="EMBL" id="RCK65155.1"/>
    </source>
</evidence>
<keyword evidence="1" id="KW-0732">Signal</keyword>
<gene>
    <name evidence="2" type="ORF">Cantr_00796</name>
</gene>
<dbReference type="EMBL" id="QLNQ01000021">
    <property type="protein sequence ID" value="RCK65155.1"/>
    <property type="molecule type" value="Genomic_DNA"/>
</dbReference>
<name>A0A367YGZ2_9ASCO</name>
<evidence type="ECO:0000256" key="1">
    <source>
        <dbReference type="SAM" id="SignalP"/>
    </source>
</evidence>
<comment type="caution">
    <text evidence="2">The sequence shown here is derived from an EMBL/GenBank/DDBJ whole genome shotgun (WGS) entry which is preliminary data.</text>
</comment>
<accession>A0A367YGZ2</accession>
<proteinExistence type="predicted"/>